<proteinExistence type="predicted"/>
<reference evidence="1" key="1">
    <citation type="submission" date="2014-11" db="EMBL/GenBank/DDBJ databases">
        <authorList>
            <person name="Amaro Gonzalez C."/>
        </authorList>
    </citation>
    <scope>NUCLEOTIDE SEQUENCE</scope>
</reference>
<sequence>MFVMFDTSQMLQLPEYMF</sequence>
<protein>
    <submittedName>
        <fullName evidence="1">Uncharacterized protein</fullName>
    </submittedName>
</protein>
<organism evidence="1">
    <name type="scientific">Anguilla anguilla</name>
    <name type="common">European freshwater eel</name>
    <name type="synonym">Muraena anguilla</name>
    <dbReference type="NCBI Taxonomy" id="7936"/>
    <lineage>
        <taxon>Eukaryota</taxon>
        <taxon>Metazoa</taxon>
        <taxon>Chordata</taxon>
        <taxon>Craniata</taxon>
        <taxon>Vertebrata</taxon>
        <taxon>Euteleostomi</taxon>
        <taxon>Actinopterygii</taxon>
        <taxon>Neopterygii</taxon>
        <taxon>Teleostei</taxon>
        <taxon>Anguilliformes</taxon>
        <taxon>Anguillidae</taxon>
        <taxon>Anguilla</taxon>
    </lineage>
</organism>
<reference evidence="1" key="2">
    <citation type="journal article" date="2015" name="Fish Shellfish Immunol.">
        <title>Early steps in the European eel (Anguilla anguilla)-Vibrio vulnificus interaction in the gills: Role of the RtxA13 toxin.</title>
        <authorList>
            <person name="Callol A."/>
            <person name="Pajuelo D."/>
            <person name="Ebbesson L."/>
            <person name="Teles M."/>
            <person name="MacKenzie S."/>
            <person name="Amaro C."/>
        </authorList>
    </citation>
    <scope>NUCLEOTIDE SEQUENCE</scope>
</reference>
<dbReference type="AlphaFoldDB" id="A0A0E9U998"/>
<accession>A0A0E9U998</accession>
<dbReference type="EMBL" id="GBXM01046285">
    <property type="protein sequence ID" value="JAH62292.1"/>
    <property type="molecule type" value="Transcribed_RNA"/>
</dbReference>
<name>A0A0E9U998_ANGAN</name>
<evidence type="ECO:0000313" key="1">
    <source>
        <dbReference type="EMBL" id="JAH62292.1"/>
    </source>
</evidence>